<accession>A0A382T6P7</accession>
<sequence length="93" mass="10590">MIEIFMLLFNFAVITPEGDQREEIINVYSRIFDTKQECNDFLNNWEGTIKGRGVEALQDMLKDGYVVKLKYVGCAKPASLEVKATDDIPESPE</sequence>
<name>A0A382T6P7_9ZZZZ</name>
<dbReference type="EMBL" id="UINC01134343">
    <property type="protein sequence ID" value="SVD17830.1"/>
    <property type="molecule type" value="Genomic_DNA"/>
</dbReference>
<organism evidence="1">
    <name type="scientific">marine metagenome</name>
    <dbReference type="NCBI Taxonomy" id="408172"/>
    <lineage>
        <taxon>unclassified sequences</taxon>
        <taxon>metagenomes</taxon>
        <taxon>ecological metagenomes</taxon>
    </lineage>
</organism>
<evidence type="ECO:0000313" key="1">
    <source>
        <dbReference type="EMBL" id="SVD17830.1"/>
    </source>
</evidence>
<reference evidence="1" key="1">
    <citation type="submission" date="2018-05" db="EMBL/GenBank/DDBJ databases">
        <authorList>
            <person name="Lanie J.A."/>
            <person name="Ng W.-L."/>
            <person name="Kazmierczak K.M."/>
            <person name="Andrzejewski T.M."/>
            <person name="Davidsen T.M."/>
            <person name="Wayne K.J."/>
            <person name="Tettelin H."/>
            <person name="Glass J.I."/>
            <person name="Rusch D."/>
            <person name="Podicherti R."/>
            <person name="Tsui H.-C.T."/>
            <person name="Winkler M.E."/>
        </authorList>
    </citation>
    <scope>NUCLEOTIDE SEQUENCE</scope>
</reference>
<proteinExistence type="predicted"/>
<protein>
    <submittedName>
        <fullName evidence="1">Uncharacterized protein</fullName>
    </submittedName>
</protein>
<dbReference type="AlphaFoldDB" id="A0A382T6P7"/>
<gene>
    <name evidence="1" type="ORF">METZ01_LOCUS370684</name>
</gene>